<dbReference type="InterPro" id="IPR036890">
    <property type="entry name" value="HATPase_C_sf"/>
</dbReference>
<dbReference type="SUPFAM" id="SSF81606">
    <property type="entry name" value="PP2C-like"/>
    <property type="match status" value="1"/>
</dbReference>
<dbReference type="InterPro" id="IPR003594">
    <property type="entry name" value="HATPase_dom"/>
</dbReference>
<evidence type="ECO:0000313" key="2">
    <source>
        <dbReference type="EMBL" id="TKJ43145.1"/>
    </source>
</evidence>
<dbReference type="AlphaFoldDB" id="A0A532V7G9"/>
<dbReference type="InterPro" id="IPR036457">
    <property type="entry name" value="PPM-type-like_dom_sf"/>
</dbReference>
<dbReference type="Pfam" id="PF07228">
    <property type="entry name" value="SpoIIE"/>
    <property type="match status" value="1"/>
</dbReference>
<protein>
    <recommendedName>
        <fullName evidence="1">PPM-type phosphatase domain-containing protein</fullName>
    </recommendedName>
</protein>
<dbReference type="Gene3D" id="3.30.565.10">
    <property type="entry name" value="Histidine kinase-like ATPase, C-terminal domain"/>
    <property type="match status" value="1"/>
</dbReference>
<sequence length="338" mass="37643">MAIRMKQIEEMRIEKEEHILETRGIIHRFAEKLGFKDKLLAQIDLCVSELATNLVVHKAKNGRMSFHELKENDLRGIEIFVQDEGPGIKNVTQVLQGGLSTAGSLGQGLASVQRIADEFEIYSNSNGTQVRLRKYLPPGKTTDEAIHRKAVVSVVVRTHPESAICGDGHVIHHDGPRTLLAVIDGLGHGNEARKAAALAEAYLHANHRKPIQQMPAELHSALHSTRGAVAGIARIDEPANKLSFIGVGNISARLWLPEEESWARLISMSGTLGVSLRPPRLFFYPWKKQSVFVMHSDGLRDRWELSTDEITLSPTEIARILMRDNCRRTDDATVMVVR</sequence>
<dbReference type="Pfam" id="PF13581">
    <property type="entry name" value="HATPase_c_2"/>
    <property type="match status" value="1"/>
</dbReference>
<dbReference type="EMBL" id="NJBO01000006">
    <property type="protein sequence ID" value="TKJ43145.1"/>
    <property type="molecule type" value="Genomic_DNA"/>
</dbReference>
<evidence type="ECO:0000259" key="1">
    <source>
        <dbReference type="SMART" id="SM00331"/>
    </source>
</evidence>
<evidence type="ECO:0000313" key="3">
    <source>
        <dbReference type="Proteomes" id="UP000317778"/>
    </source>
</evidence>
<dbReference type="Gene3D" id="3.60.40.10">
    <property type="entry name" value="PPM-type phosphatase domain"/>
    <property type="match status" value="1"/>
</dbReference>
<dbReference type="PANTHER" id="PTHR35801:SF1">
    <property type="entry name" value="PHOSPHOSERINE PHOSPHATASE RSBX"/>
    <property type="match status" value="1"/>
</dbReference>
<feature type="domain" description="PPM-type phosphatase" evidence="1">
    <location>
        <begin position="151"/>
        <end position="338"/>
    </location>
</feature>
<proteinExistence type="predicted"/>
<dbReference type="InterPro" id="IPR001932">
    <property type="entry name" value="PPM-type_phosphatase-like_dom"/>
</dbReference>
<dbReference type="InterPro" id="IPR039248">
    <property type="entry name" value="Ptase_RsbX"/>
</dbReference>
<comment type="caution">
    <text evidence="2">The sequence shown here is derived from an EMBL/GenBank/DDBJ whole genome shotgun (WGS) entry which is preliminary data.</text>
</comment>
<dbReference type="Proteomes" id="UP000317778">
    <property type="component" value="Unassembled WGS sequence"/>
</dbReference>
<dbReference type="PANTHER" id="PTHR35801">
    <property type="entry name" value="PHOSPHOSERINE PHOSPHATASE RSBX"/>
    <property type="match status" value="1"/>
</dbReference>
<organism evidence="2 3">
    <name type="scientific">candidate division TA06 bacterium B3_TA06</name>
    <dbReference type="NCBI Taxonomy" id="2012487"/>
    <lineage>
        <taxon>Bacteria</taxon>
        <taxon>Bacteria division TA06</taxon>
    </lineage>
</organism>
<accession>A0A532V7G9</accession>
<name>A0A532V7G9_UNCT6</name>
<dbReference type="SMART" id="SM00331">
    <property type="entry name" value="PP2C_SIG"/>
    <property type="match status" value="1"/>
</dbReference>
<reference evidence="2 3" key="1">
    <citation type="submission" date="2017-06" db="EMBL/GenBank/DDBJ databases">
        <title>Novel microbial phyla capable of carbon fixation and sulfur reduction in deep-sea sediments.</title>
        <authorList>
            <person name="Huang J."/>
            <person name="Baker B."/>
            <person name="Wang Y."/>
        </authorList>
    </citation>
    <scope>NUCLEOTIDE SEQUENCE [LARGE SCALE GENOMIC DNA]</scope>
    <source>
        <strain evidence="2">B3_TA06</strain>
    </source>
</reference>
<dbReference type="SUPFAM" id="SSF55874">
    <property type="entry name" value="ATPase domain of HSP90 chaperone/DNA topoisomerase II/histidine kinase"/>
    <property type="match status" value="1"/>
</dbReference>
<gene>
    <name evidence="2" type="ORF">CEE36_05185</name>
</gene>